<evidence type="ECO:0000313" key="15">
    <source>
        <dbReference type="EMBL" id="SDJ69912.1"/>
    </source>
</evidence>
<gene>
    <name evidence="15" type="ORF">SAMN05216212_0748</name>
</gene>
<evidence type="ECO:0000256" key="5">
    <source>
        <dbReference type="ARBA" id="ARBA00022827"/>
    </source>
</evidence>
<reference evidence="16" key="1">
    <citation type="submission" date="2016-10" db="EMBL/GenBank/DDBJ databases">
        <authorList>
            <person name="Varghese N."/>
            <person name="Submissions S."/>
        </authorList>
    </citation>
    <scope>NUCLEOTIDE SEQUENCE [LARGE SCALE GENOMIC DNA]</scope>
    <source>
        <strain evidence="16">CGMCC 1.10658</strain>
    </source>
</reference>
<dbReference type="InterPro" id="IPR017896">
    <property type="entry name" value="4Fe4S_Fe-S-bd"/>
</dbReference>
<feature type="domain" description="4Fe-4S ferredoxin-type" evidence="13">
    <location>
        <begin position="663"/>
        <end position="696"/>
    </location>
</feature>
<comment type="catalytic activity">
    <reaction evidence="10">
        <text>(R)-2-hydroxyglutarate + A = 2-oxoglutarate + AH2</text>
        <dbReference type="Rhea" id="RHEA:38295"/>
        <dbReference type="ChEBI" id="CHEBI:13193"/>
        <dbReference type="ChEBI" id="CHEBI:15801"/>
        <dbReference type="ChEBI" id="CHEBI:16810"/>
        <dbReference type="ChEBI" id="CHEBI:17499"/>
        <dbReference type="EC" id="1.1.99.39"/>
    </reaction>
    <physiologicalReaction direction="left-to-right" evidence="10">
        <dbReference type="Rhea" id="RHEA:38296"/>
    </physiologicalReaction>
</comment>
<dbReference type="InterPro" id="IPR016164">
    <property type="entry name" value="FAD-linked_Oxase-like_C"/>
</dbReference>
<evidence type="ECO:0000256" key="10">
    <source>
        <dbReference type="ARBA" id="ARBA00051291"/>
    </source>
</evidence>
<feature type="domain" description="FAD-binding PCMH-type" evidence="14">
    <location>
        <begin position="48"/>
        <end position="286"/>
    </location>
</feature>
<keyword evidence="4" id="KW-0479">Metal-binding</keyword>
<dbReference type="Gene3D" id="3.30.70.2740">
    <property type="match status" value="1"/>
</dbReference>
<dbReference type="RefSeq" id="WP_091508326.1">
    <property type="nucleotide sequence ID" value="NZ_FNFH01000001.1"/>
</dbReference>
<dbReference type="Pfam" id="PF02913">
    <property type="entry name" value="FAD-oxidase_C"/>
    <property type="match status" value="1"/>
</dbReference>
<dbReference type="Proteomes" id="UP000199305">
    <property type="component" value="Unassembled WGS sequence"/>
</dbReference>
<evidence type="ECO:0000256" key="11">
    <source>
        <dbReference type="ARBA" id="ARBA00060924"/>
    </source>
</evidence>
<dbReference type="GO" id="GO:1903457">
    <property type="term" value="P:lactate catabolic process"/>
    <property type="evidence" value="ECO:0007669"/>
    <property type="project" value="TreeGrafter"/>
</dbReference>
<keyword evidence="3" id="KW-0285">Flavoprotein</keyword>
<evidence type="ECO:0000256" key="9">
    <source>
        <dbReference type="ARBA" id="ARBA00039003"/>
    </source>
</evidence>
<dbReference type="Pfam" id="PF01565">
    <property type="entry name" value="FAD_binding_4"/>
    <property type="match status" value="1"/>
</dbReference>
<evidence type="ECO:0000259" key="13">
    <source>
        <dbReference type="PROSITE" id="PS51379"/>
    </source>
</evidence>
<dbReference type="SUPFAM" id="SSF46548">
    <property type="entry name" value="alpha-helical ferredoxin"/>
    <property type="match status" value="1"/>
</dbReference>
<proteinExistence type="inferred from homology"/>
<dbReference type="GO" id="GO:0051990">
    <property type="term" value="F:(R)-2-hydroxyglutarate dehydrogenase activity"/>
    <property type="evidence" value="ECO:0007669"/>
    <property type="project" value="UniProtKB-EC"/>
</dbReference>
<protein>
    <recommendedName>
        <fullName evidence="12">D-2-hydroxyglutarate dehydrogenase</fullName>
        <ecNumber evidence="9">1.1.99.39</ecNumber>
    </recommendedName>
</protein>
<dbReference type="PANTHER" id="PTHR11748">
    <property type="entry name" value="D-LACTATE DEHYDROGENASE"/>
    <property type="match status" value="1"/>
</dbReference>
<evidence type="ECO:0000256" key="1">
    <source>
        <dbReference type="ARBA" id="ARBA00001974"/>
    </source>
</evidence>
<dbReference type="EC" id="1.1.99.39" evidence="9"/>
<comment type="similarity">
    <text evidence="11">In the N-terminal section; belongs to the FAD-binding oxidoreductase/transferase type 4 family.</text>
</comment>
<dbReference type="GO" id="GO:0046872">
    <property type="term" value="F:metal ion binding"/>
    <property type="evidence" value="ECO:0007669"/>
    <property type="project" value="UniProtKB-KW"/>
</dbReference>
<accession>A0A1G8VV80</accession>
<organism evidence="15 16">
    <name type="scientific">Microbulbifer yueqingensis</name>
    <dbReference type="NCBI Taxonomy" id="658219"/>
    <lineage>
        <taxon>Bacteria</taxon>
        <taxon>Pseudomonadati</taxon>
        <taxon>Pseudomonadota</taxon>
        <taxon>Gammaproteobacteria</taxon>
        <taxon>Cellvibrionales</taxon>
        <taxon>Microbulbiferaceae</taxon>
        <taxon>Microbulbifer</taxon>
    </lineage>
</organism>
<keyword evidence="7" id="KW-0408">Iron</keyword>
<keyword evidence="6" id="KW-0560">Oxidoreductase</keyword>
<dbReference type="InterPro" id="IPR004113">
    <property type="entry name" value="FAD-bd_oxidored_4_C"/>
</dbReference>
<keyword evidence="8" id="KW-0411">Iron-sulfur</keyword>
<keyword evidence="16" id="KW-1185">Reference proteome</keyword>
<dbReference type="PANTHER" id="PTHR11748:SF119">
    <property type="entry name" value="D-2-HYDROXYGLUTARATE DEHYDROGENASE"/>
    <property type="match status" value="1"/>
</dbReference>
<dbReference type="EMBL" id="FNFH01000001">
    <property type="protein sequence ID" value="SDJ69912.1"/>
    <property type="molecule type" value="Genomic_DNA"/>
</dbReference>
<dbReference type="InterPro" id="IPR016166">
    <property type="entry name" value="FAD-bd_PCMH"/>
</dbReference>
<dbReference type="InterPro" id="IPR016169">
    <property type="entry name" value="FAD-bd_PCMH_sub2"/>
</dbReference>
<keyword evidence="2" id="KW-0004">4Fe-4S</keyword>
<evidence type="ECO:0000256" key="8">
    <source>
        <dbReference type="ARBA" id="ARBA00023014"/>
    </source>
</evidence>
<evidence type="ECO:0000256" key="6">
    <source>
        <dbReference type="ARBA" id="ARBA00023002"/>
    </source>
</evidence>
<dbReference type="PROSITE" id="PS00198">
    <property type="entry name" value="4FE4S_FER_1"/>
    <property type="match status" value="1"/>
</dbReference>
<comment type="cofactor">
    <cofactor evidence="1">
        <name>FAD</name>
        <dbReference type="ChEBI" id="CHEBI:57692"/>
    </cofactor>
</comment>
<dbReference type="FunFam" id="3.30.70.2740:FF:000003">
    <property type="entry name" value="Oxidoreductase, FAD-binding, putative"/>
    <property type="match status" value="1"/>
</dbReference>
<dbReference type="AlphaFoldDB" id="A0A1G8VV80"/>
<dbReference type="GO" id="GO:0071949">
    <property type="term" value="F:FAD binding"/>
    <property type="evidence" value="ECO:0007669"/>
    <property type="project" value="InterPro"/>
</dbReference>
<sequence length="1019" mass="112957">MIPALREIDEVQVLYLQYLQALADAGFRGDTSPSYASRTVLATDNSIYQVLPQAVVYPRDTRDLQLLAELAEREEFHQVVLSARGGGTGTNGQSLTDGIVVDISRHMNRILEINAEERWVRVQAGVVKDQLNAALAPHGLFFAPELSTSNRATIGGMINTDASGQGSCVYGKTRDHVLDLTTVLMGGELLQSRPVNNEELEQLRAREDRTGAVHRLCDDIAREKAELIEQKFPRLNRCLTGYDLAHLREEAQEPGGDTSFNLNSVLCGSEGTLGFIAEARLNVLPIPACVALVNLKYDNFQDALRDASDLMGAGPTSIETVDSKVLQLAMEDIVWHSVSEFFPSDDRAVRGINLVEYTADSEEELEEALARFTTRIDNAIGESGKSFGYSIARGHGEVNRIWAMRKRAVGLLGNAEGERRPIPFVEDTCVPPEHLAEFIAEFRAVLDEAGLDYGMFGHVDAGVLHVRPAIDMKDPEQAAQIRSITDRVVALTKKYHGLLWGEHGKGVRSEYAPEFFGELYPELQRVKAAFDPRNQLNPGKIATPGPAAGLLRIDGVPTRGEHDRQIPVQAWEGYSEGVYCNGNGACFNWDPDSAMCPSYKATRERIHSPKGRASLMREWLRLLSARDVDAVEAARKFREQSFFVGLPGRIKNTLARARGEYDFNHEVNEAMQGCLGCKSCVGQCPIKVDVPEFRSKFLELYYSRYLRPLRDYFVGGLEFVMPHLARVPGLYNWPLKLPPVRWLLERGLGLCDSPSLARRSLESSMADLGVPYASRATLEALGPAQRERAVIIVQDAFTSYFEADVVADALRLLRQLDFFPLVAPFKANGKPLHVHGFMRQFRRVAAANSEMLAELAGSGIALVGVDPSMTLTYRAEYRKLLGDQAPQVKLLQEWLAGQRDHLATQRARVRPASFRLLPHCSEQTNAAPSLGDWRDIFDALGLELETQSLGCCGMAGTYGHETNHRETSRVIFQQSWAPRLAGETGDLLASGYSCRCQARRFAGVNLRHPLQGLLAQLQK</sequence>
<evidence type="ECO:0000259" key="14">
    <source>
        <dbReference type="PROSITE" id="PS51387"/>
    </source>
</evidence>
<dbReference type="InterPro" id="IPR036318">
    <property type="entry name" value="FAD-bd_PCMH-like_sf"/>
</dbReference>
<dbReference type="GO" id="GO:0004458">
    <property type="term" value="F:D-lactate dehydrogenase (cytochrome) activity"/>
    <property type="evidence" value="ECO:0007669"/>
    <property type="project" value="TreeGrafter"/>
</dbReference>
<evidence type="ECO:0000256" key="4">
    <source>
        <dbReference type="ARBA" id="ARBA00022723"/>
    </source>
</evidence>
<name>A0A1G8VV80_9GAMM</name>
<evidence type="ECO:0000313" key="16">
    <source>
        <dbReference type="Proteomes" id="UP000199305"/>
    </source>
</evidence>
<dbReference type="InterPro" id="IPR017900">
    <property type="entry name" value="4Fe4S_Fe_S_CS"/>
</dbReference>
<evidence type="ECO:0000256" key="7">
    <source>
        <dbReference type="ARBA" id="ARBA00023004"/>
    </source>
</evidence>
<dbReference type="STRING" id="658219.SAMN05216212_0748"/>
<keyword evidence="5" id="KW-0274">FAD</keyword>
<dbReference type="OrthoDB" id="9811557at2"/>
<dbReference type="PROSITE" id="PS51379">
    <property type="entry name" value="4FE4S_FER_2"/>
    <property type="match status" value="1"/>
</dbReference>
<evidence type="ECO:0000256" key="2">
    <source>
        <dbReference type="ARBA" id="ARBA00022485"/>
    </source>
</evidence>
<dbReference type="InterPro" id="IPR006094">
    <property type="entry name" value="Oxid_FAD_bind_N"/>
</dbReference>
<dbReference type="SUPFAM" id="SSF56176">
    <property type="entry name" value="FAD-binding/transporter-associated domain-like"/>
    <property type="match status" value="1"/>
</dbReference>
<dbReference type="PROSITE" id="PS51387">
    <property type="entry name" value="FAD_PCMH"/>
    <property type="match status" value="1"/>
</dbReference>
<dbReference type="Gene3D" id="3.30.465.10">
    <property type="match status" value="1"/>
</dbReference>
<dbReference type="SUPFAM" id="SSF55103">
    <property type="entry name" value="FAD-linked oxidases, C-terminal domain"/>
    <property type="match status" value="1"/>
</dbReference>
<dbReference type="GO" id="GO:0051539">
    <property type="term" value="F:4 iron, 4 sulfur cluster binding"/>
    <property type="evidence" value="ECO:0007669"/>
    <property type="project" value="UniProtKB-KW"/>
</dbReference>
<evidence type="ECO:0000256" key="3">
    <source>
        <dbReference type="ARBA" id="ARBA00022630"/>
    </source>
</evidence>
<evidence type="ECO:0000256" key="12">
    <source>
        <dbReference type="ARBA" id="ARBA00067680"/>
    </source>
</evidence>
<dbReference type="GO" id="GO:0008720">
    <property type="term" value="F:D-lactate dehydrogenase (NAD+) activity"/>
    <property type="evidence" value="ECO:0007669"/>
    <property type="project" value="TreeGrafter"/>
</dbReference>